<keyword evidence="5" id="KW-1185">Reference proteome</keyword>
<dbReference type="InterPro" id="IPR035994">
    <property type="entry name" value="Nucleoside_phosphorylase_sf"/>
</dbReference>
<feature type="domain" description="NACHT" evidence="3">
    <location>
        <begin position="422"/>
        <end position="567"/>
    </location>
</feature>
<evidence type="ECO:0000313" key="5">
    <source>
        <dbReference type="Proteomes" id="UP000887229"/>
    </source>
</evidence>
<dbReference type="OrthoDB" id="194358at2759"/>
<organism evidence="4 5">
    <name type="scientific">Emericellopsis atlantica</name>
    <dbReference type="NCBI Taxonomy" id="2614577"/>
    <lineage>
        <taxon>Eukaryota</taxon>
        <taxon>Fungi</taxon>
        <taxon>Dikarya</taxon>
        <taxon>Ascomycota</taxon>
        <taxon>Pezizomycotina</taxon>
        <taxon>Sordariomycetes</taxon>
        <taxon>Hypocreomycetidae</taxon>
        <taxon>Hypocreales</taxon>
        <taxon>Bionectriaceae</taxon>
        <taxon>Emericellopsis</taxon>
    </lineage>
</organism>
<evidence type="ECO:0000259" key="3">
    <source>
        <dbReference type="PROSITE" id="PS50837"/>
    </source>
</evidence>
<evidence type="ECO:0000256" key="2">
    <source>
        <dbReference type="SAM" id="MobiDB-lite"/>
    </source>
</evidence>
<dbReference type="Proteomes" id="UP000887229">
    <property type="component" value="Unassembled WGS sequence"/>
</dbReference>
<dbReference type="SUPFAM" id="SSF52540">
    <property type="entry name" value="P-loop containing nucleoside triphosphate hydrolases"/>
    <property type="match status" value="1"/>
</dbReference>
<accession>A0A9P7ZEB5</accession>
<dbReference type="GO" id="GO:0009116">
    <property type="term" value="P:nucleoside metabolic process"/>
    <property type="evidence" value="ECO:0007669"/>
    <property type="project" value="InterPro"/>
</dbReference>
<dbReference type="RefSeq" id="XP_046114492.1">
    <property type="nucleotide sequence ID" value="XM_046266233.1"/>
</dbReference>
<dbReference type="Gene3D" id="3.40.50.1580">
    <property type="entry name" value="Nucleoside phosphorylase domain"/>
    <property type="match status" value="1"/>
</dbReference>
<dbReference type="InterPro" id="IPR007111">
    <property type="entry name" value="NACHT_NTPase"/>
</dbReference>
<dbReference type="PANTHER" id="PTHR46082:SF11">
    <property type="entry name" value="AAA+ ATPASE DOMAIN-CONTAINING PROTEIN-RELATED"/>
    <property type="match status" value="1"/>
</dbReference>
<dbReference type="Pfam" id="PF01048">
    <property type="entry name" value="PNP_UDP_1"/>
    <property type="match status" value="1"/>
</dbReference>
<dbReference type="PANTHER" id="PTHR46082">
    <property type="entry name" value="ATP/GTP-BINDING PROTEIN-RELATED"/>
    <property type="match status" value="1"/>
</dbReference>
<dbReference type="InterPro" id="IPR000845">
    <property type="entry name" value="Nucleoside_phosphorylase_d"/>
</dbReference>
<dbReference type="Gene3D" id="3.40.50.300">
    <property type="entry name" value="P-loop containing nucleotide triphosphate hydrolases"/>
    <property type="match status" value="1"/>
</dbReference>
<dbReference type="EMBL" id="MU251276">
    <property type="protein sequence ID" value="KAG9250568.1"/>
    <property type="molecule type" value="Genomic_DNA"/>
</dbReference>
<dbReference type="Pfam" id="PF24883">
    <property type="entry name" value="NPHP3_N"/>
    <property type="match status" value="1"/>
</dbReference>
<name>A0A9P7ZEB5_9HYPO</name>
<dbReference type="InterPro" id="IPR027417">
    <property type="entry name" value="P-loop_NTPase"/>
</dbReference>
<dbReference type="PROSITE" id="PS50837">
    <property type="entry name" value="NACHT"/>
    <property type="match status" value="1"/>
</dbReference>
<protein>
    <submittedName>
        <fullName evidence="4">Pfs domain-containing protein</fullName>
    </submittedName>
</protein>
<sequence>MSAVEKLQSTTFDSRSVKNNRSACRLHSDDDAAVRSPSAKRQKTLYEQHDGTSALDHEHYTIAWICALHIEMAAAIAVLDKNHRELLKPANDKNSYVLGSIQDHNIVIAGLPSNEYGLVNAAHVLADLVRTFPSIRQGLMVGVGGGVPSKEDVRLGDVVVGTRVMNIDLGKARTGGKIQRTAVPKMPDSSLCKAITKLRASHESEPINVAAVALERMKNLPDYQHPGTPDQLFPSDYVHVSPGPECDECDQSMLKVRDTRSSQAPRIHYGGIASSNQLTTDAKLRDELAEEFDILCFEMEAAGLMDVLACLPIRGICDYSDSHKSKEWQRYAAANAAAYARYLLENLTAIEVKPGAPNSAHRPVTDEHTDHRRQLLKSLRFQQMNSRKFDIRENEEQTCHWLLDSSVYQDWLDHGKRASHHGLLWIRGKPGAGKSTLMKFLYSTSRKRDHSGESLTISFFFHARGDTLEKTVSGMYRSLLLQILQGFPHLQHILDNTELVPRGEESCPPVKALKELIRDAVVSLREETLTCFVDALDECDEQQMTDMLEFLEDLTQSCVTRKILLLVCFSSRLYPYIDIRNGIPVRLEKQPGHTADLNKYIDNRLRIQDPALKNELKLIRS</sequence>
<gene>
    <name evidence="4" type="ORF">F5Z01DRAFT_693965</name>
</gene>
<keyword evidence="1" id="KW-0677">Repeat</keyword>
<dbReference type="InterPro" id="IPR056884">
    <property type="entry name" value="NPHP3-like_N"/>
</dbReference>
<evidence type="ECO:0000256" key="1">
    <source>
        <dbReference type="ARBA" id="ARBA00022737"/>
    </source>
</evidence>
<feature type="region of interest" description="Disordered" evidence="2">
    <location>
        <begin position="18"/>
        <end position="43"/>
    </location>
</feature>
<dbReference type="InterPro" id="IPR053137">
    <property type="entry name" value="NLR-like"/>
</dbReference>
<proteinExistence type="predicted"/>
<dbReference type="AlphaFoldDB" id="A0A9P7ZEB5"/>
<dbReference type="GeneID" id="70297136"/>
<comment type="caution">
    <text evidence="4">The sequence shown here is derived from an EMBL/GenBank/DDBJ whole genome shotgun (WGS) entry which is preliminary data.</text>
</comment>
<dbReference type="SUPFAM" id="SSF53167">
    <property type="entry name" value="Purine and uridine phosphorylases"/>
    <property type="match status" value="1"/>
</dbReference>
<evidence type="ECO:0000313" key="4">
    <source>
        <dbReference type="EMBL" id="KAG9250568.1"/>
    </source>
</evidence>
<reference evidence="4" key="1">
    <citation type="journal article" date="2021" name="IMA Fungus">
        <title>Genomic characterization of three marine fungi, including Emericellopsis atlantica sp. nov. with signatures of a generalist lifestyle and marine biomass degradation.</title>
        <authorList>
            <person name="Hagestad O.C."/>
            <person name="Hou L."/>
            <person name="Andersen J.H."/>
            <person name="Hansen E.H."/>
            <person name="Altermark B."/>
            <person name="Li C."/>
            <person name="Kuhnert E."/>
            <person name="Cox R.J."/>
            <person name="Crous P.W."/>
            <person name="Spatafora J.W."/>
            <person name="Lail K."/>
            <person name="Amirebrahimi M."/>
            <person name="Lipzen A."/>
            <person name="Pangilinan J."/>
            <person name="Andreopoulos W."/>
            <person name="Hayes R.D."/>
            <person name="Ng V."/>
            <person name="Grigoriev I.V."/>
            <person name="Jackson S.A."/>
            <person name="Sutton T.D.S."/>
            <person name="Dobson A.D.W."/>
            <person name="Rama T."/>
        </authorList>
    </citation>
    <scope>NUCLEOTIDE SEQUENCE</scope>
    <source>
        <strain evidence="4">TS7</strain>
    </source>
</reference>
<dbReference type="GO" id="GO:0003824">
    <property type="term" value="F:catalytic activity"/>
    <property type="evidence" value="ECO:0007669"/>
    <property type="project" value="InterPro"/>
</dbReference>